<feature type="transmembrane region" description="Helical" evidence="1">
    <location>
        <begin position="41"/>
        <end position="61"/>
    </location>
</feature>
<dbReference type="AlphaFoldDB" id="A0A2A4G3V0"/>
<organism evidence="2 3">
    <name type="scientific">Sediminicola luteus</name>
    <dbReference type="NCBI Taxonomy" id="319238"/>
    <lineage>
        <taxon>Bacteria</taxon>
        <taxon>Pseudomonadati</taxon>
        <taxon>Bacteroidota</taxon>
        <taxon>Flavobacteriia</taxon>
        <taxon>Flavobacteriales</taxon>
        <taxon>Flavobacteriaceae</taxon>
        <taxon>Sediminicola</taxon>
    </lineage>
</organism>
<evidence type="ECO:0000256" key="1">
    <source>
        <dbReference type="SAM" id="Phobius"/>
    </source>
</evidence>
<evidence type="ECO:0000313" key="2">
    <source>
        <dbReference type="EMBL" id="PCE63639.1"/>
    </source>
</evidence>
<name>A0A2A4G3V0_9FLAO</name>
<keyword evidence="1" id="KW-1133">Transmembrane helix</keyword>
<gene>
    <name evidence="2" type="ORF">B7P33_10160</name>
</gene>
<dbReference type="EMBL" id="NBWU01000004">
    <property type="protein sequence ID" value="PCE63639.1"/>
    <property type="molecule type" value="Genomic_DNA"/>
</dbReference>
<reference evidence="2 3" key="1">
    <citation type="submission" date="2017-04" db="EMBL/GenBank/DDBJ databases">
        <title>A new member of the family Flavobacteriaceae isolated from ascidians.</title>
        <authorList>
            <person name="Chen L."/>
        </authorList>
    </citation>
    <scope>NUCLEOTIDE SEQUENCE [LARGE SCALE GENOMIC DNA]</scope>
    <source>
        <strain evidence="2 3">HQA918</strain>
    </source>
</reference>
<dbReference type="OrthoDB" id="1447634at2"/>
<proteinExistence type="predicted"/>
<accession>A0A2A4G3V0</accession>
<dbReference type="Proteomes" id="UP000219559">
    <property type="component" value="Unassembled WGS sequence"/>
</dbReference>
<keyword evidence="1" id="KW-0812">Transmembrane</keyword>
<sequence>MATDKPLLVKSLKYFGITAFCMFLAPIILNQAFKNQGHEWFWPVCIIGVLIAIIAIGMGFYSVKTIMRALFGPSSK</sequence>
<protein>
    <submittedName>
        <fullName evidence="2">Uncharacterized protein</fullName>
    </submittedName>
</protein>
<keyword evidence="3" id="KW-1185">Reference proteome</keyword>
<comment type="caution">
    <text evidence="2">The sequence shown here is derived from an EMBL/GenBank/DDBJ whole genome shotgun (WGS) entry which is preliminary data.</text>
</comment>
<dbReference type="InterPro" id="IPR046077">
    <property type="entry name" value="DUF6095"/>
</dbReference>
<dbReference type="Pfam" id="PF19589">
    <property type="entry name" value="DUF6095"/>
    <property type="match status" value="1"/>
</dbReference>
<feature type="transmembrane region" description="Helical" evidence="1">
    <location>
        <begin position="12"/>
        <end position="29"/>
    </location>
</feature>
<evidence type="ECO:0000313" key="3">
    <source>
        <dbReference type="Proteomes" id="UP000219559"/>
    </source>
</evidence>
<keyword evidence="1" id="KW-0472">Membrane</keyword>
<dbReference type="RefSeq" id="WP_097442355.1">
    <property type="nucleotide sequence ID" value="NZ_NBWU01000004.1"/>
</dbReference>